<dbReference type="PIRSF" id="PIRSF001235">
    <property type="entry name" value="Amidase_carbamoylase"/>
    <property type="match status" value="1"/>
</dbReference>
<sequence length="405" mass="42247">MDWGLEAERRLTEIAACSEPTEGVTRLPFTPDHAAANAVIGDWMDQAGLAVHLDAAGTLVGRKAGPAGTPSLLMGSHQDSVRNGGRYDGIMGVVLPCLALQKLAYEGVDLPYSVEVLAFADEEGVRFPTALVGSRALAGTVNPAVFDMTDRDGIRMGDALDAFGGDAAGVARIVRDPARILGFLETHIEQGPVLEREDLPVGIVTGICGIERNAVRFTGETGHAGTVPMQGRKDALVAAGRFISAIHDAAGQTAELRATVGSMALHPDAVNAIPDRVDLTLEIRAPEDAARAAFAARARAEGERIASDAGLGFAMDRTYEQDAVPCSPMLREALAEAARSHTGNALLLPSGATHDASALSDLCPVGMLFVRCRDGKSHSPAEFASAADMGVAIEVLADCLRGLVP</sequence>
<keyword evidence="5 10" id="KW-0378">Hydrolase</keyword>
<dbReference type="SUPFAM" id="SSF55031">
    <property type="entry name" value="Bacterial exopeptidase dimerisation domain"/>
    <property type="match status" value="1"/>
</dbReference>
<evidence type="ECO:0000256" key="1">
    <source>
        <dbReference type="ARBA" id="ARBA00001936"/>
    </source>
</evidence>
<comment type="similarity">
    <text evidence="2">Belongs to the peptidase M20 family.</text>
</comment>
<evidence type="ECO:0000313" key="10">
    <source>
        <dbReference type="EMBL" id="PWG18013.1"/>
    </source>
</evidence>
<dbReference type="PANTHER" id="PTHR32494">
    <property type="entry name" value="ALLANTOATE DEIMINASE-RELATED"/>
    <property type="match status" value="1"/>
</dbReference>
<keyword evidence="7" id="KW-0862">Zinc</keyword>
<accession>A0A2V1P675</accession>
<comment type="cofactor">
    <cofactor evidence="7">
        <name>Zn(2+)</name>
        <dbReference type="ChEBI" id="CHEBI:29105"/>
    </cofactor>
    <text evidence="7">Binds 2 Zn(2+) ions per subunit.</text>
</comment>
<name>A0A2V1P675_9RHOB</name>
<reference evidence="11" key="1">
    <citation type="submission" date="2018-05" db="EMBL/GenBank/DDBJ databases">
        <authorList>
            <person name="Du Z."/>
            <person name="Wang X."/>
        </authorList>
    </citation>
    <scope>NUCLEOTIDE SEQUENCE [LARGE SCALE GENOMIC DNA]</scope>
    <source>
        <strain evidence="11">WDS4C29</strain>
    </source>
</reference>
<dbReference type="CDD" id="cd03884">
    <property type="entry name" value="M20_bAS"/>
    <property type="match status" value="1"/>
</dbReference>
<feature type="binding site" evidence="7">
    <location>
        <position position="88"/>
    </location>
    <ligand>
        <name>Zn(2+)</name>
        <dbReference type="ChEBI" id="CHEBI:29105"/>
        <label>1</label>
    </ligand>
</feature>
<evidence type="ECO:0000259" key="9">
    <source>
        <dbReference type="Pfam" id="PF07687"/>
    </source>
</evidence>
<dbReference type="Pfam" id="PF01546">
    <property type="entry name" value="Peptidase_M20"/>
    <property type="match status" value="1"/>
</dbReference>
<keyword evidence="6" id="KW-0464">Manganese</keyword>
<evidence type="ECO:0000256" key="3">
    <source>
        <dbReference type="ARBA" id="ARBA00011738"/>
    </source>
</evidence>
<keyword evidence="4 7" id="KW-0479">Metal-binding</keyword>
<feature type="domain" description="Peptidase M20 dimerisation" evidence="9">
    <location>
        <begin position="209"/>
        <end position="297"/>
    </location>
</feature>
<dbReference type="Proteomes" id="UP000245293">
    <property type="component" value="Unassembled WGS sequence"/>
</dbReference>
<feature type="binding site" evidence="7">
    <location>
        <position position="88"/>
    </location>
    <ligand>
        <name>Zn(2+)</name>
        <dbReference type="ChEBI" id="CHEBI:29105"/>
        <label>2</label>
    </ligand>
</feature>
<dbReference type="OrthoDB" id="9808195at2"/>
<evidence type="ECO:0000256" key="4">
    <source>
        <dbReference type="ARBA" id="ARBA00022723"/>
    </source>
</evidence>
<evidence type="ECO:0000313" key="11">
    <source>
        <dbReference type="Proteomes" id="UP000245293"/>
    </source>
</evidence>
<dbReference type="SUPFAM" id="SSF53187">
    <property type="entry name" value="Zn-dependent exopeptidases"/>
    <property type="match status" value="1"/>
</dbReference>
<dbReference type="InterPro" id="IPR036264">
    <property type="entry name" value="Bact_exopeptidase_dim_dom"/>
</dbReference>
<evidence type="ECO:0000256" key="7">
    <source>
        <dbReference type="PIRSR" id="PIRSR001235-1"/>
    </source>
</evidence>
<feature type="binding site" evidence="7">
    <location>
        <position position="378"/>
    </location>
    <ligand>
        <name>Zn(2+)</name>
        <dbReference type="ChEBI" id="CHEBI:29105"/>
        <label>2</label>
    </ligand>
</feature>
<dbReference type="GO" id="GO:0046872">
    <property type="term" value="F:metal ion binding"/>
    <property type="evidence" value="ECO:0007669"/>
    <property type="project" value="UniProtKB-KW"/>
</dbReference>
<dbReference type="InterPro" id="IPR011650">
    <property type="entry name" value="Peptidase_M20_dimer"/>
</dbReference>
<dbReference type="InterPro" id="IPR010158">
    <property type="entry name" value="Amidase_Cbmase"/>
</dbReference>
<comment type="cofactor">
    <cofactor evidence="1">
        <name>Mn(2+)</name>
        <dbReference type="ChEBI" id="CHEBI:29035"/>
    </cofactor>
</comment>
<proteinExistence type="inferred from homology"/>
<dbReference type="Gene3D" id="3.30.70.360">
    <property type="match status" value="1"/>
</dbReference>
<gene>
    <name evidence="10" type="ORF">DFK10_04740</name>
</gene>
<comment type="caution">
    <text evidence="10">The sequence shown here is derived from an EMBL/GenBank/DDBJ whole genome shotgun (WGS) entry which is preliminary data.</text>
</comment>
<feature type="binding site" evidence="8">
    <location>
        <position position="212"/>
    </location>
    <ligand>
        <name>allantoate</name>
        <dbReference type="ChEBI" id="CHEBI:17536"/>
    </ligand>
</feature>
<dbReference type="InterPro" id="IPR002933">
    <property type="entry name" value="Peptidase_M20"/>
</dbReference>
<dbReference type="RefSeq" id="WP_109387100.1">
    <property type="nucleotide sequence ID" value="NZ_QETF01000003.1"/>
</dbReference>
<feature type="binding site" evidence="8">
    <location>
        <position position="271"/>
    </location>
    <ligand>
        <name>allantoate</name>
        <dbReference type="ChEBI" id="CHEBI:17536"/>
    </ligand>
</feature>
<comment type="subunit">
    <text evidence="3">Homodimer.</text>
</comment>
<feature type="binding site" evidence="7">
    <location>
        <position position="77"/>
    </location>
    <ligand>
        <name>Zn(2+)</name>
        <dbReference type="ChEBI" id="CHEBI:29105"/>
        <label>1</label>
    </ligand>
</feature>
<feature type="binding site" evidence="7">
    <location>
        <position position="187"/>
    </location>
    <ligand>
        <name>Zn(2+)</name>
        <dbReference type="ChEBI" id="CHEBI:29105"/>
        <label>1</label>
    </ligand>
</feature>
<dbReference type="Pfam" id="PF07687">
    <property type="entry name" value="M20_dimer"/>
    <property type="match status" value="1"/>
</dbReference>
<evidence type="ECO:0000256" key="5">
    <source>
        <dbReference type="ARBA" id="ARBA00022801"/>
    </source>
</evidence>
<dbReference type="GO" id="GO:0016813">
    <property type="term" value="F:hydrolase activity, acting on carbon-nitrogen (but not peptide) bonds, in linear amidines"/>
    <property type="evidence" value="ECO:0007669"/>
    <property type="project" value="InterPro"/>
</dbReference>
<evidence type="ECO:0000256" key="2">
    <source>
        <dbReference type="ARBA" id="ARBA00006153"/>
    </source>
</evidence>
<organism evidence="10 11">
    <name type="scientific">Salibaculum griseiflavum</name>
    <dbReference type="NCBI Taxonomy" id="1914409"/>
    <lineage>
        <taxon>Bacteria</taxon>
        <taxon>Pseudomonadati</taxon>
        <taxon>Pseudomonadota</taxon>
        <taxon>Alphaproteobacteria</taxon>
        <taxon>Rhodobacterales</taxon>
        <taxon>Roseobacteraceae</taxon>
        <taxon>Salibaculum</taxon>
    </lineage>
</organism>
<keyword evidence="11" id="KW-1185">Reference proteome</keyword>
<dbReference type="NCBIfam" id="TIGR01879">
    <property type="entry name" value="hydantase"/>
    <property type="match status" value="1"/>
</dbReference>
<dbReference type="Gene3D" id="3.40.630.10">
    <property type="entry name" value="Zn peptidases"/>
    <property type="match status" value="1"/>
</dbReference>
<feature type="binding site" evidence="8">
    <location>
        <position position="284"/>
    </location>
    <ligand>
        <name>allantoate</name>
        <dbReference type="ChEBI" id="CHEBI:17536"/>
    </ligand>
</feature>
<evidence type="ECO:0000256" key="6">
    <source>
        <dbReference type="ARBA" id="ARBA00023211"/>
    </source>
</evidence>
<dbReference type="AlphaFoldDB" id="A0A2V1P675"/>
<evidence type="ECO:0000256" key="8">
    <source>
        <dbReference type="PIRSR" id="PIRSR001235-2"/>
    </source>
</evidence>
<protein>
    <submittedName>
        <fullName evidence="10">Zn-dependent hydrolase</fullName>
    </submittedName>
</protein>
<feature type="binding site" evidence="7">
    <location>
        <position position="123"/>
    </location>
    <ligand>
        <name>Zn(2+)</name>
        <dbReference type="ChEBI" id="CHEBI:29105"/>
        <label>2</label>
    </ligand>
</feature>
<dbReference type="PANTHER" id="PTHR32494:SF19">
    <property type="entry name" value="ALLANTOATE DEIMINASE-RELATED"/>
    <property type="match status" value="1"/>
</dbReference>
<dbReference type="EMBL" id="QETF01000003">
    <property type="protein sequence ID" value="PWG18013.1"/>
    <property type="molecule type" value="Genomic_DNA"/>
</dbReference>